<gene>
    <name evidence="3" type="ORF">CGE01nite_14310</name>
</gene>
<dbReference type="Gene3D" id="1.20.1260.10">
    <property type="match status" value="1"/>
</dbReference>
<evidence type="ECO:0000256" key="1">
    <source>
        <dbReference type="SAM" id="SignalP"/>
    </source>
</evidence>
<evidence type="ECO:0000313" key="3">
    <source>
        <dbReference type="EMBL" id="GEA84180.1"/>
    </source>
</evidence>
<feature type="signal peptide" evidence="1">
    <location>
        <begin position="1"/>
        <end position="22"/>
    </location>
</feature>
<keyword evidence="1" id="KW-0732">Signal</keyword>
<dbReference type="AlphaFoldDB" id="A0A4Y3KMI7"/>
<dbReference type="InterPro" id="IPR012347">
    <property type="entry name" value="Ferritin-like"/>
</dbReference>
<evidence type="ECO:0000259" key="2">
    <source>
        <dbReference type="Pfam" id="PF03713"/>
    </source>
</evidence>
<comment type="caution">
    <text evidence="3">The sequence shown here is derived from an EMBL/GenBank/DDBJ whole genome shotgun (WGS) entry which is preliminary data.</text>
</comment>
<dbReference type="Proteomes" id="UP000320461">
    <property type="component" value="Unassembled WGS sequence"/>
</dbReference>
<dbReference type="EMBL" id="BJLQ01000011">
    <property type="protein sequence ID" value="GEA84180.1"/>
    <property type="molecule type" value="Genomic_DNA"/>
</dbReference>
<evidence type="ECO:0000313" key="4">
    <source>
        <dbReference type="Proteomes" id="UP000320461"/>
    </source>
</evidence>
<organism evidence="3 4">
    <name type="scientific">Cellulomonas gelida</name>
    <dbReference type="NCBI Taxonomy" id="1712"/>
    <lineage>
        <taxon>Bacteria</taxon>
        <taxon>Bacillati</taxon>
        <taxon>Actinomycetota</taxon>
        <taxon>Actinomycetes</taxon>
        <taxon>Micrococcales</taxon>
        <taxon>Cellulomonadaceae</taxon>
        <taxon>Cellulomonas</taxon>
    </lineage>
</organism>
<dbReference type="RefSeq" id="WP_141369902.1">
    <property type="nucleotide sequence ID" value="NZ_BJLQ01000011.1"/>
</dbReference>
<feature type="chain" id="PRO_5021254180" evidence="1">
    <location>
        <begin position="23"/>
        <end position="202"/>
    </location>
</feature>
<dbReference type="Pfam" id="PF03713">
    <property type="entry name" value="DUF305"/>
    <property type="match status" value="1"/>
</dbReference>
<protein>
    <submittedName>
        <fullName evidence="3">DUF305 domain-containing protein</fullName>
    </submittedName>
</protein>
<dbReference type="OrthoDB" id="26872at2"/>
<proteinExistence type="predicted"/>
<feature type="domain" description="DUF305" evidence="2">
    <location>
        <begin position="51"/>
        <end position="199"/>
    </location>
</feature>
<dbReference type="InterPro" id="IPR005183">
    <property type="entry name" value="DUF305_CopM-like"/>
</dbReference>
<sequence>MSRRLAAAAAVLTLTVTLTACATSDAGGALSPDRATTVSSQAASTTHNAADAQFAQMMIVHHEGAIEMAELAIDAASTAEVKALGERIAAAQQPEIDQMTAWLRAWGEPGPPDMSHAGMDHRGMDMDGMDQAGAVTDLERQSGVGFDRRFLELMIAHHAGAIEMSEAELARGRNADALALARTIIDAQTAEIAEMTNLLGGL</sequence>
<dbReference type="PANTHER" id="PTHR36933">
    <property type="entry name" value="SLL0788 PROTEIN"/>
    <property type="match status" value="1"/>
</dbReference>
<name>A0A4Y3KMI7_9CELL</name>
<reference evidence="3 4" key="1">
    <citation type="submission" date="2019-06" db="EMBL/GenBank/DDBJ databases">
        <title>Whole genome shotgun sequence of Cellulomonas gelida NBRC 3748.</title>
        <authorList>
            <person name="Hosoyama A."/>
            <person name="Uohara A."/>
            <person name="Ohji S."/>
            <person name="Ichikawa N."/>
        </authorList>
    </citation>
    <scope>NUCLEOTIDE SEQUENCE [LARGE SCALE GENOMIC DNA]</scope>
    <source>
        <strain evidence="3 4">NBRC 3748</strain>
    </source>
</reference>
<keyword evidence="4" id="KW-1185">Reference proteome</keyword>
<dbReference type="PANTHER" id="PTHR36933:SF1">
    <property type="entry name" value="SLL0788 PROTEIN"/>
    <property type="match status" value="1"/>
</dbReference>
<dbReference type="PROSITE" id="PS51257">
    <property type="entry name" value="PROKAR_LIPOPROTEIN"/>
    <property type="match status" value="1"/>
</dbReference>
<accession>A0A4Y3KMI7</accession>